<feature type="chain" id="PRO_5011711327" evidence="1">
    <location>
        <begin position="24"/>
        <end position="149"/>
    </location>
</feature>
<evidence type="ECO:0000313" key="3">
    <source>
        <dbReference type="Proteomes" id="UP000199187"/>
    </source>
</evidence>
<sequence>MVNALTFRGLALAALMALPLAHAQTTEHKEMKSPELQIAQQLIDKHFAIWNDPQPRISSFGEVYTEDIYVADYADIATGYQQVVALIARVQREHPGFVFHPAPLTWNHGLGRVTWSYGPQDNPGLVQGEDIFTVRNGRIASAHVFINQP</sequence>
<dbReference type="Gene3D" id="3.10.450.50">
    <property type="match status" value="1"/>
</dbReference>
<dbReference type="SUPFAM" id="SSF54427">
    <property type="entry name" value="NTF2-like"/>
    <property type="match status" value="1"/>
</dbReference>
<feature type="signal peptide" evidence="1">
    <location>
        <begin position="1"/>
        <end position="23"/>
    </location>
</feature>
<dbReference type="AlphaFoldDB" id="A0A1I6Y216"/>
<proteinExistence type="predicted"/>
<dbReference type="EMBL" id="FPAU01000001">
    <property type="protein sequence ID" value="SFT44665.1"/>
    <property type="molecule type" value="Genomic_DNA"/>
</dbReference>
<keyword evidence="3" id="KW-1185">Reference proteome</keyword>
<name>A0A1I6Y216_9ENTR</name>
<evidence type="ECO:0000256" key="1">
    <source>
        <dbReference type="SAM" id="SignalP"/>
    </source>
</evidence>
<dbReference type="Proteomes" id="UP000199187">
    <property type="component" value="Unassembled WGS sequence"/>
</dbReference>
<accession>A0A1I6Y216</accession>
<dbReference type="RefSeq" id="WP_175539118.1">
    <property type="nucleotide sequence ID" value="NZ_CP045300.1"/>
</dbReference>
<dbReference type="InterPro" id="IPR032710">
    <property type="entry name" value="NTF2-like_dom_sf"/>
</dbReference>
<organism evidence="2 3">
    <name type="scientific">Kosakonia arachidis</name>
    <dbReference type="NCBI Taxonomy" id="551989"/>
    <lineage>
        <taxon>Bacteria</taxon>
        <taxon>Pseudomonadati</taxon>
        <taxon>Pseudomonadota</taxon>
        <taxon>Gammaproteobacteria</taxon>
        <taxon>Enterobacterales</taxon>
        <taxon>Enterobacteriaceae</taxon>
        <taxon>Kosakonia</taxon>
    </lineage>
</organism>
<reference evidence="3" key="1">
    <citation type="submission" date="2016-10" db="EMBL/GenBank/DDBJ databases">
        <authorList>
            <person name="Varghese N."/>
            <person name="Submissions S."/>
        </authorList>
    </citation>
    <scope>NUCLEOTIDE SEQUENCE [LARGE SCALE GENOMIC DNA]</scope>
    <source>
        <strain evidence="3">Ah-143</strain>
    </source>
</reference>
<keyword evidence="1" id="KW-0732">Signal</keyword>
<gene>
    <name evidence="2" type="ORF">SAMN05192562_101312</name>
</gene>
<evidence type="ECO:0000313" key="2">
    <source>
        <dbReference type="EMBL" id="SFT44665.1"/>
    </source>
</evidence>
<protein>
    <submittedName>
        <fullName evidence="2">SnoaL-like domain-containing protein</fullName>
    </submittedName>
</protein>